<sequence>MIAAFITLEGKKARGVGKQNFQYAPGFKEFMLILRSHGLHVYEFVATHIPMMEDRSILKFNELRIPRFPVVICPRSFDLVHNHLTKLGYAGPVGLSCDDTKLSPALQPYWDRDAGCYFILGGTGDPIQVPDVESFRELIEEVGVSKATKLRLWCLQVPFPDVPPIIVAGKAIAEKNTAEGLLIYLKAIVGGLLEKGIHVISYAADG</sequence>
<reference evidence="1" key="1">
    <citation type="submission" date="2019-10" db="EMBL/GenBank/DDBJ databases">
        <authorList>
            <consortium name="DOE Joint Genome Institute"/>
            <person name="Kuo A."/>
            <person name="Miyauchi S."/>
            <person name="Kiss E."/>
            <person name="Drula E."/>
            <person name="Kohler A."/>
            <person name="Sanchez-Garcia M."/>
            <person name="Andreopoulos B."/>
            <person name="Barry K.W."/>
            <person name="Bonito G."/>
            <person name="Buee M."/>
            <person name="Carver A."/>
            <person name="Chen C."/>
            <person name="Cichocki N."/>
            <person name="Clum A."/>
            <person name="Culley D."/>
            <person name="Crous P.W."/>
            <person name="Fauchery L."/>
            <person name="Girlanda M."/>
            <person name="Hayes R."/>
            <person name="Keri Z."/>
            <person name="Labutti K."/>
            <person name="Lipzen A."/>
            <person name="Lombard V."/>
            <person name="Magnuson J."/>
            <person name="Maillard F."/>
            <person name="Morin E."/>
            <person name="Murat C."/>
            <person name="Nolan M."/>
            <person name="Ohm R."/>
            <person name="Pangilinan J."/>
            <person name="Pereira M."/>
            <person name="Perotto S."/>
            <person name="Peter M."/>
            <person name="Riley R."/>
            <person name="Sitrit Y."/>
            <person name="Stielow B."/>
            <person name="Szollosi G."/>
            <person name="Zifcakova L."/>
            <person name="Stursova M."/>
            <person name="Spatafora J.W."/>
            <person name="Tedersoo L."/>
            <person name="Vaario L.-M."/>
            <person name="Yamada A."/>
            <person name="Yan M."/>
            <person name="Wang P."/>
            <person name="Xu J."/>
            <person name="Bruns T."/>
            <person name="Baldrian P."/>
            <person name="Vilgalys R."/>
            <person name="Henrissat B."/>
            <person name="Grigoriev I.V."/>
            <person name="Hibbett D."/>
            <person name="Nagy L.G."/>
            <person name="Martin F.M."/>
        </authorList>
    </citation>
    <scope>NUCLEOTIDE SEQUENCE</scope>
    <source>
        <strain evidence="1">P2</strain>
    </source>
</reference>
<evidence type="ECO:0000313" key="1">
    <source>
        <dbReference type="EMBL" id="KAF9646257.1"/>
    </source>
</evidence>
<name>A0ACB6Z9J1_THEGA</name>
<dbReference type="Proteomes" id="UP000886501">
    <property type="component" value="Unassembled WGS sequence"/>
</dbReference>
<keyword evidence="2" id="KW-1185">Reference proteome</keyword>
<proteinExistence type="predicted"/>
<comment type="caution">
    <text evidence="1">The sequence shown here is derived from an EMBL/GenBank/DDBJ whole genome shotgun (WGS) entry which is preliminary data.</text>
</comment>
<organism evidence="1 2">
    <name type="scientific">Thelephora ganbajun</name>
    <name type="common">Ganba fungus</name>
    <dbReference type="NCBI Taxonomy" id="370292"/>
    <lineage>
        <taxon>Eukaryota</taxon>
        <taxon>Fungi</taxon>
        <taxon>Dikarya</taxon>
        <taxon>Basidiomycota</taxon>
        <taxon>Agaricomycotina</taxon>
        <taxon>Agaricomycetes</taxon>
        <taxon>Thelephorales</taxon>
        <taxon>Thelephoraceae</taxon>
        <taxon>Thelephora</taxon>
    </lineage>
</organism>
<feature type="non-terminal residue" evidence="1">
    <location>
        <position position="206"/>
    </location>
</feature>
<protein>
    <submittedName>
        <fullName evidence="1">Uncharacterized protein</fullName>
    </submittedName>
</protein>
<evidence type="ECO:0000313" key="2">
    <source>
        <dbReference type="Proteomes" id="UP000886501"/>
    </source>
</evidence>
<gene>
    <name evidence="1" type="ORF">BDM02DRAFT_3100117</name>
</gene>
<accession>A0ACB6Z9J1</accession>
<reference evidence="1" key="2">
    <citation type="journal article" date="2020" name="Nat. Commun.">
        <title>Large-scale genome sequencing of mycorrhizal fungi provides insights into the early evolution of symbiotic traits.</title>
        <authorList>
            <person name="Miyauchi S."/>
            <person name="Kiss E."/>
            <person name="Kuo A."/>
            <person name="Drula E."/>
            <person name="Kohler A."/>
            <person name="Sanchez-Garcia M."/>
            <person name="Morin E."/>
            <person name="Andreopoulos B."/>
            <person name="Barry K.W."/>
            <person name="Bonito G."/>
            <person name="Buee M."/>
            <person name="Carver A."/>
            <person name="Chen C."/>
            <person name="Cichocki N."/>
            <person name="Clum A."/>
            <person name="Culley D."/>
            <person name="Crous P.W."/>
            <person name="Fauchery L."/>
            <person name="Girlanda M."/>
            <person name="Hayes R.D."/>
            <person name="Keri Z."/>
            <person name="LaButti K."/>
            <person name="Lipzen A."/>
            <person name="Lombard V."/>
            <person name="Magnuson J."/>
            <person name="Maillard F."/>
            <person name="Murat C."/>
            <person name="Nolan M."/>
            <person name="Ohm R.A."/>
            <person name="Pangilinan J."/>
            <person name="Pereira M.F."/>
            <person name="Perotto S."/>
            <person name="Peter M."/>
            <person name="Pfister S."/>
            <person name="Riley R."/>
            <person name="Sitrit Y."/>
            <person name="Stielow J.B."/>
            <person name="Szollosi G."/>
            <person name="Zifcakova L."/>
            <person name="Stursova M."/>
            <person name="Spatafora J.W."/>
            <person name="Tedersoo L."/>
            <person name="Vaario L.M."/>
            <person name="Yamada A."/>
            <person name="Yan M."/>
            <person name="Wang P."/>
            <person name="Xu J."/>
            <person name="Bruns T."/>
            <person name="Baldrian P."/>
            <person name="Vilgalys R."/>
            <person name="Dunand C."/>
            <person name="Henrissat B."/>
            <person name="Grigoriev I.V."/>
            <person name="Hibbett D."/>
            <person name="Nagy L.G."/>
            <person name="Martin F.M."/>
        </authorList>
    </citation>
    <scope>NUCLEOTIDE SEQUENCE</scope>
    <source>
        <strain evidence="1">P2</strain>
    </source>
</reference>
<dbReference type="EMBL" id="MU118063">
    <property type="protein sequence ID" value="KAF9646257.1"/>
    <property type="molecule type" value="Genomic_DNA"/>
</dbReference>